<dbReference type="SUPFAM" id="SSF53448">
    <property type="entry name" value="Nucleotide-diphospho-sugar transferases"/>
    <property type="match status" value="1"/>
</dbReference>
<dbReference type="CDD" id="cd02516">
    <property type="entry name" value="CDP-ME_synthetase"/>
    <property type="match status" value="1"/>
</dbReference>
<dbReference type="InterPro" id="IPR001228">
    <property type="entry name" value="IspD"/>
</dbReference>
<dbReference type="Gene3D" id="3.90.550.10">
    <property type="entry name" value="Spore Coat Polysaccharide Biosynthesis Protein SpsA, Chain A"/>
    <property type="match status" value="1"/>
</dbReference>
<keyword evidence="6 7" id="KW-0414">Isoprene biosynthesis</keyword>
<evidence type="ECO:0000256" key="1">
    <source>
        <dbReference type="ARBA" id="ARBA00001282"/>
    </source>
</evidence>
<accession>A0A5C9A577</accession>
<feature type="site" description="Transition state stabilizer" evidence="7">
    <location>
        <position position="7"/>
    </location>
</feature>
<evidence type="ECO:0000313" key="9">
    <source>
        <dbReference type="Proteomes" id="UP000321039"/>
    </source>
</evidence>
<dbReference type="InterPro" id="IPR034683">
    <property type="entry name" value="IspD/TarI"/>
</dbReference>
<protein>
    <recommendedName>
        <fullName evidence="7">2-C-methyl-D-erythritol 4-phosphate cytidylyltransferase</fullName>
        <ecNumber evidence="7">2.7.7.60</ecNumber>
    </recommendedName>
    <alternativeName>
        <fullName evidence="7">4-diphosphocytidyl-2C-methyl-D-erythritol synthase</fullName>
    </alternativeName>
    <alternativeName>
        <fullName evidence="7">MEP cytidylyltransferase</fullName>
        <shortName evidence="7">MCT</shortName>
    </alternativeName>
</protein>
<dbReference type="GO" id="GO:0019288">
    <property type="term" value="P:isopentenyl diphosphate biosynthetic process, methylerythritol 4-phosphate pathway"/>
    <property type="evidence" value="ECO:0007669"/>
    <property type="project" value="UniProtKB-UniRule"/>
</dbReference>
<organism evidence="8 9">
    <name type="scientific">Parahaliea maris</name>
    <dbReference type="NCBI Taxonomy" id="2716870"/>
    <lineage>
        <taxon>Bacteria</taxon>
        <taxon>Pseudomonadati</taxon>
        <taxon>Pseudomonadota</taxon>
        <taxon>Gammaproteobacteria</taxon>
        <taxon>Cellvibrionales</taxon>
        <taxon>Halieaceae</taxon>
        <taxon>Parahaliea</taxon>
    </lineage>
</organism>
<sequence>MGSDLPKQYLPLAGEPLLSHSLRALLDCPGMQRVVVALHPDDGYADSVAALSDERVVRAAGGAERADSVLAGLEALQQIAYDDDWVLVHDAARPGLARADLARLIAGVGDQPGGGILALPVVDTLKRAGANDLVEATVDRARYWRAQTPQMFRLGALREALRGALAAGVTVTDEASAMEWAGHPVQLVEGSPGNLKVTVAADLALAGFYLASSTQEKQ</sequence>
<dbReference type="GO" id="GO:0050518">
    <property type="term" value="F:2-C-methyl-D-erythritol 4-phosphate cytidylyltransferase activity"/>
    <property type="evidence" value="ECO:0007669"/>
    <property type="project" value="UniProtKB-UniRule"/>
</dbReference>
<dbReference type="Proteomes" id="UP000321039">
    <property type="component" value="Unassembled WGS sequence"/>
</dbReference>
<dbReference type="EMBL" id="VRZA01000002">
    <property type="protein sequence ID" value="TXS95886.1"/>
    <property type="molecule type" value="Genomic_DNA"/>
</dbReference>
<evidence type="ECO:0000256" key="4">
    <source>
        <dbReference type="ARBA" id="ARBA00022679"/>
    </source>
</evidence>
<comment type="function">
    <text evidence="7">Catalyzes the formation of 4-diphosphocytidyl-2-C-methyl-D-erythritol from CTP and 2-C-methyl-D-erythritol 4-phosphate (MEP).</text>
</comment>
<keyword evidence="5 7" id="KW-0548">Nucleotidyltransferase</keyword>
<feature type="site" description="Positions MEP for the nucleophilic attack" evidence="7">
    <location>
        <position position="140"/>
    </location>
</feature>
<evidence type="ECO:0000256" key="6">
    <source>
        <dbReference type="ARBA" id="ARBA00023229"/>
    </source>
</evidence>
<dbReference type="UniPathway" id="UPA00056">
    <property type="reaction ID" value="UER00093"/>
</dbReference>
<evidence type="ECO:0000256" key="3">
    <source>
        <dbReference type="ARBA" id="ARBA00009789"/>
    </source>
</evidence>
<proteinExistence type="inferred from homology"/>
<name>A0A5C9A577_9GAMM</name>
<evidence type="ECO:0000256" key="7">
    <source>
        <dbReference type="HAMAP-Rule" id="MF_00108"/>
    </source>
</evidence>
<comment type="pathway">
    <text evidence="2 7">Isoprenoid biosynthesis; isopentenyl diphosphate biosynthesis via DXP pathway; isopentenyl diphosphate from 1-deoxy-D-xylulose 5-phosphate: step 2/6.</text>
</comment>
<comment type="similarity">
    <text evidence="3 7">Belongs to the IspD/TarI cytidylyltransferase family. IspD subfamily.</text>
</comment>
<dbReference type="EC" id="2.7.7.60" evidence="7"/>
<reference evidence="8 9" key="1">
    <citation type="submission" date="2019-08" db="EMBL/GenBank/DDBJ databases">
        <title>Parahaliea maris sp. nov., isolated from the surface seawater.</title>
        <authorList>
            <person name="Liu Y."/>
        </authorList>
    </citation>
    <scope>NUCLEOTIDE SEQUENCE [LARGE SCALE GENOMIC DNA]</scope>
    <source>
        <strain evidence="8 9">HSLHS9</strain>
    </source>
</reference>
<dbReference type="HAMAP" id="MF_00108">
    <property type="entry name" value="IspD"/>
    <property type="match status" value="1"/>
</dbReference>
<comment type="caution">
    <text evidence="7">Lacks conserved residue(s) required for the propagation of feature annotation.</text>
</comment>
<dbReference type="InterPro" id="IPR029044">
    <property type="entry name" value="Nucleotide-diphossugar_trans"/>
</dbReference>
<feature type="site" description="Positions MEP for the nucleophilic attack" evidence="7">
    <location>
        <position position="196"/>
    </location>
</feature>
<dbReference type="InterPro" id="IPR018294">
    <property type="entry name" value="ISPD_synthase_CS"/>
</dbReference>
<comment type="caution">
    <text evidence="8">The sequence shown here is derived from an EMBL/GenBank/DDBJ whole genome shotgun (WGS) entry which is preliminary data.</text>
</comment>
<dbReference type="PROSITE" id="PS01295">
    <property type="entry name" value="ISPD"/>
    <property type="match status" value="1"/>
</dbReference>
<comment type="catalytic activity">
    <reaction evidence="1 7">
        <text>2-C-methyl-D-erythritol 4-phosphate + CTP + H(+) = 4-CDP-2-C-methyl-D-erythritol + diphosphate</text>
        <dbReference type="Rhea" id="RHEA:13429"/>
        <dbReference type="ChEBI" id="CHEBI:15378"/>
        <dbReference type="ChEBI" id="CHEBI:33019"/>
        <dbReference type="ChEBI" id="CHEBI:37563"/>
        <dbReference type="ChEBI" id="CHEBI:57823"/>
        <dbReference type="ChEBI" id="CHEBI:58262"/>
        <dbReference type="EC" id="2.7.7.60"/>
    </reaction>
</comment>
<dbReference type="InterPro" id="IPR050088">
    <property type="entry name" value="IspD/TarI_cytidylyltransf_bact"/>
</dbReference>
<keyword evidence="9" id="KW-1185">Reference proteome</keyword>
<dbReference type="PANTHER" id="PTHR32125:SF4">
    <property type="entry name" value="2-C-METHYL-D-ERYTHRITOL 4-PHOSPHATE CYTIDYLYLTRANSFERASE, CHLOROPLASTIC"/>
    <property type="match status" value="1"/>
</dbReference>
<dbReference type="FunFam" id="3.90.550.10:FF:000003">
    <property type="entry name" value="2-C-methyl-D-erythritol 4-phosphate cytidylyltransferase"/>
    <property type="match status" value="1"/>
</dbReference>
<gene>
    <name evidence="7" type="primary">ispD</name>
    <name evidence="8" type="ORF">FV139_05730</name>
</gene>
<dbReference type="NCBIfam" id="TIGR00453">
    <property type="entry name" value="ispD"/>
    <property type="match status" value="1"/>
</dbReference>
<evidence type="ECO:0000256" key="2">
    <source>
        <dbReference type="ARBA" id="ARBA00004787"/>
    </source>
</evidence>
<dbReference type="PANTHER" id="PTHR32125">
    <property type="entry name" value="2-C-METHYL-D-ERYTHRITOL 4-PHOSPHATE CYTIDYLYLTRANSFERASE, CHLOROPLASTIC"/>
    <property type="match status" value="1"/>
</dbReference>
<evidence type="ECO:0000313" key="8">
    <source>
        <dbReference type="EMBL" id="TXS95886.1"/>
    </source>
</evidence>
<dbReference type="Pfam" id="PF01128">
    <property type="entry name" value="IspD"/>
    <property type="match status" value="1"/>
</dbReference>
<keyword evidence="4 7" id="KW-0808">Transferase</keyword>
<evidence type="ECO:0000256" key="5">
    <source>
        <dbReference type="ARBA" id="ARBA00022695"/>
    </source>
</evidence>
<dbReference type="AlphaFoldDB" id="A0A5C9A577"/>